<evidence type="ECO:0000313" key="2">
    <source>
        <dbReference type="EMBL" id="QHT07186.1"/>
    </source>
</evidence>
<dbReference type="AlphaFoldDB" id="A0A6C0CQP1"/>
<feature type="transmembrane region" description="Helical" evidence="1">
    <location>
        <begin position="124"/>
        <end position="146"/>
    </location>
</feature>
<keyword evidence="1" id="KW-0812">Transmembrane</keyword>
<sequence>MLLSPVLILSLTGIVILLSGWLVYASWTNIHPLLFAWLWFNLWIAIYEMYIVYRRKQLTKEKCKPGFWSRSNSFNTFWKDAWNEYTCFSDTRYLDSYDFVFVIELINAILVLMMWFLLFMNLPAFIYILLILQAYHCGIYFISLWYSQKINRQAPLKLVSYLLISALWFFIPIYLVI</sequence>
<proteinExistence type="predicted"/>
<name>A0A6C0CQP1_9ZZZZ</name>
<feature type="transmembrane region" description="Helical" evidence="1">
    <location>
        <begin position="33"/>
        <end position="53"/>
    </location>
</feature>
<feature type="transmembrane region" description="Helical" evidence="1">
    <location>
        <begin position="99"/>
        <end position="118"/>
    </location>
</feature>
<accession>A0A6C0CQP1</accession>
<feature type="transmembrane region" description="Helical" evidence="1">
    <location>
        <begin position="158"/>
        <end position="176"/>
    </location>
</feature>
<evidence type="ECO:0000256" key="1">
    <source>
        <dbReference type="SAM" id="Phobius"/>
    </source>
</evidence>
<reference evidence="2" key="1">
    <citation type="journal article" date="2020" name="Nature">
        <title>Giant virus diversity and host interactions through global metagenomics.</title>
        <authorList>
            <person name="Schulz F."/>
            <person name="Roux S."/>
            <person name="Paez-Espino D."/>
            <person name="Jungbluth S."/>
            <person name="Walsh D.A."/>
            <person name="Denef V.J."/>
            <person name="McMahon K.D."/>
            <person name="Konstantinidis K.T."/>
            <person name="Eloe-Fadrosh E.A."/>
            <person name="Kyrpides N.C."/>
            <person name="Woyke T."/>
        </authorList>
    </citation>
    <scope>NUCLEOTIDE SEQUENCE</scope>
    <source>
        <strain evidence="2">GVMAG-M-3300021962-46</strain>
    </source>
</reference>
<feature type="transmembrane region" description="Helical" evidence="1">
    <location>
        <begin position="7"/>
        <end position="27"/>
    </location>
</feature>
<keyword evidence="1" id="KW-0472">Membrane</keyword>
<protein>
    <submittedName>
        <fullName evidence="2">Uncharacterized protein</fullName>
    </submittedName>
</protein>
<dbReference type="EMBL" id="MN739480">
    <property type="protein sequence ID" value="QHT07186.1"/>
    <property type="molecule type" value="Genomic_DNA"/>
</dbReference>
<keyword evidence="1" id="KW-1133">Transmembrane helix</keyword>
<organism evidence="2">
    <name type="scientific">viral metagenome</name>
    <dbReference type="NCBI Taxonomy" id="1070528"/>
    <lineage>
        <taxon>unclassified sequences</taxon>
        <taxon>metagenomes</taxon>
        <taxon>organismal metagenomes</taxon>
    </lineage>
</organism>